<gene>
    <name evidence="1" type="ORF">MCOR_54566</name>
</gene>
<evidence type="ECO:0000313" key="1">
    <source>
        <dbReference type="EMBL" id="CAC5422521.1"/>
    </source>
</evidence>
<dbReference type="AlphaFoldDB" id="A0A6J8ETQ7"/>
<protein>
    <submittedName>
        <fullName evidence="1">Uncharacterized protein</fullName>
    </submittedName>
</protein>
<accession>A0A6J8ETQ7</accession>
<evidence type="ECO:0000313" key="2">
    <source>
        <dbReference type="Proteomes" id="UP000507470"/>
    </source>
</evidence>
<reference evidence="1 2" key="1">
    <citation type="submission" date="2020-06" db="EMBL/GenBank/DDBJ databases">
        <authorList>
            <person name="Li R."/>
            <person name="Bekaert M."/>
        </authorList>
    </citation>
    <scope>NUCLEOTIDE SEQUENCE [LARGE SCALE GENOMIC DNA]</scope>
    <source>
        <strain evidence="2">wild</strain>
    </source>
</reference>
<dbReference type="EMBL" id="CACVKT020009612">
    <property type="protein sequence ID" value="CAC5422521.1"/>
    <property type="molecule type" value="Genomic_DNA"/>
</dbReference>
<keyword evidence="2" id="KW-1185">Reference proteome</keyword>
<dbReference type="Proteomes" id="UP000507470">
    <property type="component" value="Unassembled WGS sequence"/>
</dbReference>
<name>A0A6J8ETQ7_MYTCO</name>
<dbReference type="OrthoDB" id="5971732at2759"/>
<proteinExistence type="predicted"/>
<sequence>MADQSYHAIKLEQMCRLCGKNVSTKYAYNKTRFKEELDELYNIDIETEPSEVFPSLICRKDSRDLYRYRTCRSEIDQSEDSVSKYKTELFDFVPHSDEECNVCIKKKWHTNVKRMKTEHPNESSDMMEGTSSYTDDGEEHFNYDLMKNLMKAISQKNCKTKEKIFMDLIHEMPLCDVELFSYCLGKKVQTYIVEDASSFALQYKDPKAMASFNVKAWLNRRNKCIISFLQGVSNTEFHTDPNEQGNELSLARGVEQLYMLRCPYLITPIFLLNISIYTLTGSRLAVDIIGNCCPAGHYQTVTSWLREQGTKEPEIPIADLMNVFDNEQVIGRKSAIRPNQKVITSIITNKGVVSLHSDPLIQGKADLKPQMLYNFQKQNEENENTDGQQELLNSITSEMMSQSSKRIIKMERDHFEQLYYFVNAAIEVVKQEQVLEGDKIEDIIDQKVTKDALDNLMMQCATCGTWNRKKNQICNGCNERDGLKRAKELKKKTQCHYP</sequence>
<organism evidence="1 2">
    <name type="scientific">Mytilus coruscus</name>
    <name type="common">Sea mussel</name>
    <dbReference type="NCBI Taxonomy" id="42192"/>
    <lineage>
        <taxon>Eukaryota</taxon>
        <taxon>Metazoa</taxon>
        <taxon>Spiralia</taxon>
        <taxon>Lophotrochozoa</taxon>
        <taxon>Mollusca</taxon>
        <taxon>Bivalvia</taxon>
        <taxon>Autobranchia</taxon>
        <taxon>Pteriomorphia</taxon>
        <taxon>Mytilida</taxon>
        <taxon>Mytiloidea</taxon>
        <taxon>Mytilidae</taxon>
        <taxon>Mytilinae</taxon>
        <taxon>Mytilus</taxon>
    </lineage>
</organism>